<feature type="transmembrane region" description="Helical" evidence="1">
    <location>
        <begin position="66"/>
        <end position="85"/>
    </location>
</feature>
<dbReference type="Proteomes" id="UP000031167">
    <property type="component" value="Unassembled WGS sequence"/>
</dbReference>
<organism evidence="2 3">
    <name type="scientific">Chryseobacterium taiwanense</name>
    <dbReference type="NCBI Taxonomy" id="363331"/>
    <lineage>
        <taxon>Bacteria</taxon>
        <taxon>Pseudomonadati</taxon>
        <taxon>Bacteroidota</taxon>
        <taxon>Flavobacteriia</taxon>
        <taxon>Flavobacteriales</taxon>
        <taxon>Weeksellaceae</taxon>
        <taxon>Chryseobacterium group</taxon>
        <taxon>Chryseobacterium</taxon>
    </lineage>
</organism>
<proteinExistence type="predicted"/>
<keyword evidence="1" id="KW-0812">Transmembrane</keyword>
<evidence type="ECO:0000313" key="2">
    <source>
        <dbReference type="EMBL" id="KIC63425.1"/>
    </source>
</evidence>
<keyword evidence="1" id="KW-1133">Transmembrane helix</keyword>
<sequence length="472" mass="55523">MIGIDKTVDLNRILKLFNFGILFLLWYSYLEDGDTTYVNFNTVLLGTLLSFQIGVFLYFEKKRRDPFVILLCLQMVFYFLLRIYTLHEYSFSVVFLRYPFFVQDLNYSLFFILIANCVFYLGLSINCLKFQSKNEILNFLPKHRSNILVLLAIGYFFTFYRQIGLGSLAGIIDVLNGTFLNIATILLMVLVYFFLFRNKLSKSIKLFIILGVLIFVVLQTLIGSRSAILTLLNFLLFSILAIKNYLVVKRKYLSFFLFLAPLMILIFSVTTFLRLRVEERSTVGEQTIEVIKEFDIESDFLDSIDLVLMGVGDRIGFLDYCAEIINNNEEYSTVFNAQFYFKSTIDNVLSPGFDVFDTPKTSNALRFIYNKEGEPKKSKVAEAYQSDEFTMYGEFYALFGKWFSLIPIFFTGFIFKWIYLRLKKDNIYLFYLKRAFVLYVFWIMLNSFGIDWLFLDIFSIFFTYQIFKGLLR</sequence>
<dbReference type="OrthoDB" id="1318263at2"/>
<dbReference type="STRING" id="363331.RM51_07040"/>
<feature type="transmembrane region" description="Helical" evidence="1">
    <location>
        <begin position="148"/>
        <end position="172"/>
    </location>
</feature>
<feature type="transmembrane region" description="Helical" evidence="1">
    <location>
        <begin position="203"/>
        <end position="222"/>
    </location>
</feature>
<feature type="transmembrane region" description="Helical" evidence="1">
    <location>
        <begin position="36"/>
        <end position="59"/>
    </location>
</feature>
<evidence type="ECO:0000256" key="1">
    <source>
        <dbReference type="SAM" id="Phobius"/>
    </source>
</evidence>
<dbReference type="AlphaFoldDB" id="A0A0B4DG86"/>
<keyword evidence="1" id="KW-0472">Membrane</keyword>
<feature type="transmembrane region" description="Helical" evidence="1">
    <location>
        <begin position="105"/>
        <end position="128"/>
    </location>
</feature>
<dbReference type="RefSeq" id="WP_039366816.1">
    <property type="nucleotide sequence ID" value="NZ_JWTA01000005.1"/>
</dbReference>
<gene>
    <name evidence="2" type="ORF">RM51_07040</name>
</gene>
<reference evidence="2 3" key="1">
    <citation type="submission" date="2014-12" db="EMBL/GenBank/DDBJ databases">
        <title>Genome sequencing of Chryseobacterium taiwanense TPW19.</title>
        <authorList>
            <person name="Tan P.W."/>
            <person name="Chan K.-G."/>
        </authorList>
    </citation>
    <scope>NUCLEOTIDE SEQUENCE [LARGE SCALE GENOMIC DNA]</scope>
    <source>
        <strain evidence="2 3">TPW19</strain>
    </source>
</reference>
<feature type="transmembrane region" description="Helical" evidence="1">
    <location>
        <begin position="228"/>
        <end position="246"/>
    </location>
</feature>
<feature type="transmembrane region" description="Helical" evidence="1">
    <location>
        <begin position="178"/>
        <end position="196"/>
    </location>
</feature>
<comment type="caution">
    <text evidence="2">The sequence shown here is derived from an EMBL/GenBank/DDBJ whole genome shotgun (WGS) entry which is preliminary data.</text>
</comment>
<dbReference type="EMBL" id="JWTA01000005">
    <property type="protein sequence ID" value="KIC63425.1"/>
    <property type="molecule type" value="Genomic_DNA"/>
</dbReference>
<evidence type="ECO:0000313" key="3">
    <source>
        <dbReference type="Proteomes" id="UP000031167"/>
    </source>
</evidence>
<protein>
    <recommendedName>
        <fullName evidence="4">O-antigen polymerase</fullName>
    </recommendedName>
</protein>
<keyword evidence="3" id="KW-1185">Reference proteome</keyword>
<accession>A0A0B4DG86</accession>
<feature type="transmembrane region" description="Helical" evidence="1">
    <location>
        <begin position="253"/>
        <end position="273"/>
    </location>
</feature>
<evidence type="ECO:0008006" key="4">
    <source>
        <dbReference type="Google" id="ProtNLM"/>
    </source>
</evidence>
<feature type="transmembrane region" description="Helical" evidence="1">
    <location>
        <begin position="395"/>
        <end position="415"/>
    </location>
</feature>
<name>A0A0B4DG86_9FLAO</name>
<feature type="transmembrane region" description="Helical" evidence="1">
    <location>
        <begin position="12"/>
        <end position="30"/>
    </location>
</feature>